<sequence length="585" mass="64231">SVENTNGLHVAVSGNSGKGKTHACTTMQSLIPAAYKLKGTVSNKALYYDDDLRAGTVLLFDDVSLSEDLQEVLKSATANFREPIEHRTLTTERKLRVCTIPERCVWWLAKVEDIGDDQVMNRMLTVWIDDTVEQDRRVLEHMKEAEAAGKSPAEDDILTCRAIWEAVKAEVLPVRIPFARRIGFSTTQNRRNPGMLFDLIKCRARLFSLQRDRGEDGAVIARPEDFAAAAKLYSALSGTAGGQETKLTKNEAAALATVAQMGVEVFTVRQLQSALGLSYHQTYRLLHGYRNNRAAYAGLLEKCPAVSYIDATVTDGMIGAGETVRRREHYFSFDQEVYRAWSAQATVWLDDDPDNRDGGPHVCTFAPRLHQNSGKSANDDNGHNREDSGIGEICTGICTDQSSNLHHLPGTESMSAGASDPASRLCEIHCGANMLDIPVDIRLIPEQTAGSGFSRCKTECKGVQTSVNVQTTVPVNPADYIPLPVEKDEPGPASATGRPTSSIKRGGGKYLCYDCLKKARRPAKVQPLPGVLDHRTFCRTKVDLGRCDVCGTGKAVYRSRDAQTKVCEGCYARMVREWNGRAGVR</sequence>
<evidence type="ECO:0000256" key="1">
    <source>
        <dbReference type="SAM" id="MobiDB-lite"/>
    </source>
</evidence>
<feature type="compositionally biased region" description="Basic and acidic residues" evidence="1">
    <location>
        <begin position="377"/>
        <end position="386"/>
    </location>
</feature>
<evidence type="ECO:0000313" key="2">
    <source>
        <dbReference type="EMBL" id="KUL04161.1"/>
    </source>
</evidence>
<reference evidence="3" key="1">
    <citation type="journal article" date="2015" name="MBio">
        <title>Genome-Resolved Metagenomic Analysis Reveals Roles for Candidate Phyla and Other Microbial Community Members in Biogeochemical Transformations in Oil Reservoirs.</title>
        <authorList>
            <person name="Hu P."/>
            <person name="Tom L."/>
            <person name="Singh A."/>
            <person name="Thomas B.C."/>
            <person name="Baker B.J."/>
            <person name="Piceno Y.M."/>
            <person name="Andersen G.L."/>
            <person name="Banfield J.F."/>
        </authorList>
    </citation>
    <scope>NUCLEOTIDE SEQUENCE [LARGE SCALE GENOMIC DNA]</scope>
</reference>
<dbReference type="EMBL" id="LGHE01000024">
    <property type="protein sequence ID" value="KUL04161.1"/>
    <property type="molecule type" value="Genomic_DNA"/>
</dbReference>
<feature type="region of interest" description="Disordered" evidence="1">
    <location>
        <begin position="481"/>
        <end position="502"/>
    </location>
</feature>
<proteinExistence type="predicted"/>
<dbReference type="AlphaFoldDB" id="A0A101IZT3"/>
<feature type="non-terminal residue" evidence="2">
    <location>
        <position position="1"/>
    </location>
</feature>
<feature type="region of interest" description="Disordered" evidence="1">
    <location>
        <begin position="364"/>
        <end position="386"/>
    </location>
</feature>
<comment type="caution">
    <text evidence="2">The sequence shown here is derived from an EMBL/GenBank/DDBJ whole genome shotgun (WGS) entry which is preliminary data.</text>
</comment>
<protein>
    <submittedName>
        <fullName evidence="2">Uncharacterized protein</fullName>
    </submittedName>
</protein>
<name>A0A101IZT3_9EURY</name>
<dbReference type="PATRIC" id="fig|2198.3.peg.75"/>
<dbReference type="Proteomes" id="UP000054598">
    <property type="component" value="Unassembled WGS sequence"/>
</dbReference>
<gene>
    <name evidence="2" type="ORF">XE10_0373</name>
</gene>
<organism evidence="2 3">
    <name type="scientific">Methanoculleus marisnigri</name>
    <dbReference type="NCBI Taxonomy" id="2198"/>
    <lineage>
        <taxon>Archaea</taxon>
        <taxon>Methanobacteriati</taxon>
        <taxon>Methanobacteriota</taxon>
        <taxon>Stenosarchaea group</taxon>
        <taxon>Methanomicrobia</taxon>
        <taxon>Methanomicrobiales</taxon>
        <taxon>Methanomicrobiaceae</taxon>
        <taxon>Methanoculleus</taxon>
    </lineage>
</organism>
<accession>A0A101IZT3</accession>
<evidence type="ECO:0000313" key="3">
    <source>
        <dbReference type="Proteomes" id="UP000054598"/>
    </source>
</evidence>